<organism evidence="1 2">
    <name type="scientific">Thraustotheca clavata</name>
    <dbReference type="NCBI Taxonomy" id="74557"/>
    <lineage>
        <taxon>Eukaryota</taxon>
        <taxon>Sar</taxon>
        <taxon>Stramenopiles</taxon>
        <taxon>Oomycota</taxon>
        <taxon>Saprolegniomycetes</taxon>
        <taxon>Saprolegniales</taxon>
        <taxon>Achlyaceae</taxon>
        <taxon>Thraustotheca</taxon>
    </lineage>
</organism>
<reference evidence="1 2" key="1">
    <citation type="journal article" date="2014" name="Genome Biol. Evol.">
        <title>The secreted proteins of Achlya hypogyna and Thraustotheca clavata identify the ancestral oomycete secretome and reveal gene acquisitions by horizontal gene transfer.</title>
        <authorList>
            <person name="Misner I."/>
            <person name="Blouin N."/>
            <person name="Leonard G."/>
            <person name="Richards T.A."/>
            <person name="Lane C.E."/>
        </authorList>
    </citation>
    <scope>NUCLEOTIDE SEQUENCE [LARGE SCALE GENOMIC DNA]</scope>
    <source>
        <strain evidence="1 2">ATCC 34112</strain>
    </source>
</reference>
<sequence length="101" mass="11241">MSRQATIQIGEISCPVVESPMDRTPNTNLCILCGQGPFQPEALAIHFTNCFDSFCPIGRPNATPMAYNQSERRAKMASPPRHAYSYMNTFAGTRMPDIFSH</sequence>
<accession>A0A1W0ACW0</accession>
<name>A0A1W0ACW0_9STRA</name>
<gene>
    <name evidence="1" type="ORF">THRCLA_20010</name>
</gene>
<proteinExistence type="predicted"/>
<dbReference type="Proteomes" id="UP000243217">
    <property type="component" value="Unassembled WGS sequence"/>
</dbReference>
<dbReference type="OrthoDB" id="64288at2759"/>
<evidence type="ECO:0000313" key="2">
    <source>
        <dbReference type="Proteomes" id="UP000243217"/>
    </source>
</evidence>
<dbReference type="AlphaFoldDB" id="A0A1W0ACW0"/>
<dbReference type="EMBL" id="JNBS01000012">
    <property type="protein sequence ID" value="OQS07989.1"/>
    <property type="molecule type" value="Genomic_DNA"/>
</dbReference>
<comment type="caution">
    <text evidence="1">The sequence shown here is derived from an EMBL/GenBank/DDBJ whole genome shotgun (WGS) entry which is preliminary data.</text>
</comment>
<protein>
    <submittedName>
        <fullName evidence="1">Uncharacterized protein</fullName>
    </submittedName>
</protein>
<evidence type="ECO:0000313" key="1">
    <source>
        <dbReference type="EMBL" id="OQS07989.1"/>
    </source>
</evidence>
<keyword evidence="2" id="KW-1185">Reference proteome</keyword>